<dbReference type="InterPro" id="IPR006119">
    <property type="entry name" value="Resolv_N"/>
</dbReference>
<dbReference type="SUPFAM" id="SSF53041">
    <property type="entry name" value="Resolvase-like"/>
    <property type="match status" value="1"/>
</dbReference>
<feature type="region of interest" description="Disordered" evidence="2">
    <location>
        <begin position="1"/>
        <end position="24"/>
    </location>
</feature>
<feature type="coiled-coil region" evidence="1">
    <location>
        <begin position="471"/>
        <end position="498"/>
    </location>
</feature>
<dbReference type="Gene3D" id="3.90.1750.20">
    <property type="entry name" value="Putative Large Serine Recombinase, Chain B, Domain 2"/>
    <property type="match status" value="1"/>
</dbReference>
<dbReference type="CDD" id="cd00338">
    <property type="entry name" value="Ser_Recombinase"/>
    <property type="match status" value="1"/>
</dbReference>
<dbReference type="Pfam" id="PF07508">
    <property type="entry name" value="Recombinase"/>
    <property type="match status" value="1"/>
</dbReference>
<feature type="domain" description="Recombinase" evidence="3">
    <location>
        <begin position="223"/>
        <end position="333"/>
    </location>
</feature>
<dbReference type="EMBL" id="BNBD01000011">
    <property type="protein sequence ID" value="GHF61092.1"/>
    <property type="molecule type" value="Genomic_DNA"/>
</dbReference>
<evidence type="ECO:0000259" key="3">
    <source>
        <dbReference type="PROSITE" id="PS51737"/>
    </source>
</evidence>
<dbReference type="InterPro" id="IPR036162">
    <property type="entry name" value="Resolvase-like_N_sf"/>
</dbReference>
<proteinExistence type="predicted"/>
<dbReference type="InterPro" id="IPR050639">
    <property type="entry name" value="SSR_resolvase"/>
</dbReference>
<dbReference type="RefSeq" id="WP_190131789.1">
    <property type="nucleotide sequence ID" value="NZ_BNBD01000011.1"/>
</dbReference>
<evidence type="ECO:0000313" key="5">
    <source>
        <dbReference type="Proteomes" id="UP000638313"/>
    </source>
</evidence>
<keyword evidence="1" id="KW-0175">Coiled coil</keyword>
<dbReference type="GO" id="GO:0003677">
    <property type="term" value="F:DNA binding"/>
    <property type="evidence" value="ECO:0007669"/>
    <property type="project" value="InterPro"/>
</dbReference>
<evidence type="ECO:0000313" key="4">
    <source>
        <dbReference type="EMBL" id="GHF61092.1"/>
    </source>
</evidence>
<dbReference type="InterPro" id="IPR038109">
    <property type="entry name" value="DNA_bind_recomb_sf"/>
</dbReference>
<comment type="caution">
    <text evidence="4">The sequence shown here is derived from an EMBL/GenBank/DDBJ whole genome shotgun (WGS) entry which is preliminary data.</text>
</comment>
<dbReference type="GO" id="GO:0000150">
    <property type="term" value="F:DNA strand exchange activity"/>
    <property type="evidence" value="ECO:0007669"/>
    <property type="project" value="InterPro"/>
</dbReference>
<evidence type="ECO:0000256" key="2">
    <source>
        <dbReference type="SAM" id="MobiDB-lite"/>
    </source>
</evidence>
<gene>
    <name evidence="4" type="ORF">GCM10010218_48280</name>
</gene>
<evidence type="ECO:0000256" key="1">
    <source>
        <dbReference type="SAM" id="Coils"/>
    </source>
</evidence>
<dbReference type="Gene3D" id="3.40.50.1390">
    <property type="entry name" value="Resolvase, N-terminal catalytic domain"/>
    <property type="match status" value="1"/>
</dbReference>
<keyword evidence="5" id="KW-1185">Reference proteome</keyword>
<accession>A0A919B7M3</accession>
<dbReference type="InterPro" id="IPR011109">
    <property type="entry name" value="DNA_bind_recombinase_dom"/>
</dbReference>
<dbReference type="Pfam" id="PF00239">
    <property type="entry name" value="Resolvase"/>
    <property type="match status" value="1"/>
</dbReference>
<dbReference type="PANTHER" id="PTHR30461">
    <property type="entry name" value="DNA-INVERTASE FROM LAMBDOID PROPHAGE"/>
    <property type="match status" value="1"/>
</dbReference>
<reference evidence="4" key="1">
    <citation type="journal article" date="2014" name="Int. J. Syst. Evol. Microbiol.">
        <title>Complete genome sequence of Corynebacterium casei LMG S-19264T (=DSM 44701T), isolated from a smear-ripened cheese.</title>
        <authorList>
            <consortium name="US DOE Joint Genome Institute (JGI-PGF)"/>
            <person name="Walter F."/>
            <person name="Albersmeier A."/>
            <person name="Kalinowski J."/>
            <person name="Ruckert C."/>
        </authorList>
    </citation>
    <scope>NUCLEOTIDE SEQUENCE</scope>
    <source>
        <strain evidence="4">JCM 4059</strain>
    </source>
</reference>
<sequence>MLNITRGGTFGAAAAPEDTGPDDLELRGVPAGLPSPEELAKLYPDTPFLIAYSRISDDWRKHNKKKAATSAWAAGKGVANQHRRNDKNAARHGAIIVHRYTDNDLSASKRDVVRPDFLAMQRDLRRGYTPEGYRVDGVICVDQDRVQRTNRDWEDFVDALTLDPARRFYTPSGPMDLTEESEIIKTGVMAVVNKAESLKKKRRIRDWHQDRILDGLPHSGPRPFGWDDDRIHLRPAEADFLLWAIRERIKGKAVKTLCLEAKKRGLTGTRGGEIVPQTLTQMMTAPRVCGYRANRGELVLDDNGAPIVGIWETIATPEEWRAVCATFKDGSTYLARGSGTPRITGIPKTIKYLASSLLRCQRVLEDEVGNKKKERVCNNPMGGSKTNRSRRSPYNYTCHKCSRNAISGPMVDKQIELLLMAKLEKAQATYKAPEVVWPLETQLKQKADKLAKLEAQWEADEISDEMFYRLAPKLETEVKKLRRERARFEMEARQGSEAPGDIMRKWKSGEYDLEQKRKVLFEVFAAIQVAPGEKGNKMPNPRRLTPIWKS</sequence>
<dbReference type="PANTHER" id="PTHR30461:SF23">
    <property type="entry name" value="DNA RECOMBINASE-RELATED"/>
    <property type="match status" value="1"/>
</dbReference>
<protein>
    <submittedName>
        <fullName evidence="4">Integrase</fullName>
    </submittedName>
</protein>
<name>A0A919B7M3_9ACTN</name>
<dbReference type="SMART" id="SM00857">
    <property type="entry name" value="Resolvase"/>
    <property type="match status" value="1"/>
</dbReference>
<dbReference type="AlphaFoldDB" id="A0A919B7M3"/>
<organism evidence="4 5">
    <name type="scientific">Streptomyces mashuensis</name>
    <dbReference type="NCBI Taxonomy" id="33904"/>
    <lineage>
        <taxon>Bacteria</taxon>
        <taxon>Bacillati</taxon>
        <taxon>Actinomycetota</taxon>
        <taxon>Actinomycetes</taxon>
        <taxon>Kitasatosporales</taxon>
        <taxon>Streptomycetaceae</taxon>
        <taxon>Streptomyces</taxon>
    </lineage>
</organism>
<dbReference type="Proteomes" id="UP000638313">
    <property type="component" value="Unassembled WGS sequence"/>
</dbReference>
<dbReference type="PROSITE" id="PS51737">
    <property type="entry name" value="RECOMBINASE_DNA_BIND"/>
    <property type="match status" value="1"/>
</dbReference>
<reference evidence="4" key="2">
    <citation type="submission" date="2020-09" db="EMBL/GenBank/DDBJ databases">
        <authorList>
            <person name="Sun Q."/>
            <person name="Ohkuma M."/>
        </authorList>
    </citation>
    <scope>NUCLEOTIDE SEQUENCE</scope>
    <source>
        <strain evidence="4">JCM 4059</strain>
    </source>
</reference>